<feature type="region of interest" description="Disordered" evidence="1">
    <location>
        <begin position="77"/>
        <end position="101"/>
    </location>
</feature>
<keyword evidence="2" id="KW-0614">Plasmid</keyword>
<gene>
    <name evidence="2" type="ordered locus">bgla_1p1830</name>
</gene>
<organism evidence="2 3">
    <name type="scientific">Burkholderia gladioli (strain BSR3)</name>
    <dbReference type="NCBI Taxonomy" id="999541"/>
    <lineage>
        <taxon>Bacteria</taxon>
        <taxon>Pseudomonadati</taxon>
        <taxon>Pseudomonadota</taxon>
        <taxon>Betaproteobacteria</taxon>
        <taxon>Burkholderiales</taxon>
        <taxon>Burkholderiaceae</taxon>
        <taxon>Burkholderia</taxon>
    </lineage>
</organism>
<geneLocation type="plasmid" evidence="2 3">
    <name>bgla_1p</name>
</geneLocation>
<evidence type="ECO:0000313" key="3">
    <source>
        <dbReference type="Proteomes" id="UP000008316"/>
    </source>
</evidence>
<evidence type="ECO:0000313" key="2">
    <source>
        <dbReference type="EMBL" id="AEA65573.1"/>
    </source>
</evidence>
<accession>F2LRS9</accession>
<keyword evidence="3" id="KW-1185">Reference proteome</keyword>
<protein>
    <submittedName>
        <fullName evidence="2">Uncharacterized protein</fullName>
    </submittedName>
</protein>
<sequence>MFQLTCLGEQYGPLDLDVLCNVLGALRDVEVKVLDLRDGGKAHHLTIGPTGFVHETYGARLVVNDVRLLLEKPGRPVYASENRHGTCEDRTQASRRRAVRG</sequence>
<dbReference type="AlphaFoldDB" id="F2LRS9"/>
<dbReference type="KEGG" id="bgd:bgla_1p1830"/>
<name>F2LRS9_BURGS</name>
<proteinExistence type="predicted"/>
<reference evidence="2 3" key="1">
    <citation type="journal article" date="2011" name="J. Bacteriol.">
        <title>Complete genome sequence of Burkholderia gladioli BSR3.</title>
        <authorList>
            <person name="Seo Y.S."/>
            <person name="Lim J."/>
            <person name="Choi B.S."/>
            <person name="Kim H."/>
            <person name="Goo E."/>
            <person name="Lee B."/>
            <person name="Lim J.S."/>
            <person name="Choi I.Y."/>
            <person name="Moon J.S."/>
            <person name="Kim J."/>
            <person name="Hwang I."/>
        </authorList>
    </citation>
    <scope>NUCLEOTIDE SEQUENCE [LARGE SCALE GENOMIC DNA]</scope>
    <source>
        <strain evidence="3">BSR3</strain>
    </source>
</reference>
<dbReference type="EMBL" id="CP002601">
    <property type="protein sequence ID" value="AEA65573.1"/>
    <property type="molecule type" value="Genomic_DNA"/>
</dbReference>
<feature type="compositionally biased region" description="Basic and acidic residues" evidence="1">
    <location>
        <begin position="81"/>
        <end position="92"/>
    </location>
</feature>
<dbReference type="HOGENOM" id="CLU_2421367_0_0_4"/>
<dbReference type="Proteomes" id="UP000008316">
    <property type="component" value="Plasmid bgla_1p"/>
</dbReference>
<evidence type="ECO:0000256" key="1">
    <source>
        <dbReference type="SAM" id="MobiDB-lite"/>
    </source>
</evidence>